<feature type="region of interest" description="Disordered" evidence="1">
    <location>
        <begin position="274"/>
        <end position="353"/>
    </location>
</feature>
<feature type="region of interest" description="Disordered" evidence="1">
    <location>
        <begin position="1"/>
        <end position="71"/>
    </location>
</feature>
<evidence type="ECO:0000313" key="3">
    <source>
        <dbReference type="Proteomes" id="UP000030669"/>
    </source>
</evidence>
<name>S7PRR9_GLOTA</name>
<feature type="compositionally biased region" description="Low complexity" evidence="1">
    <location>
        <begin position="21"/>
        <end position="43"/>
    </location>
</feature>
<keyword evidence="3" id="KW-1185">Reference proteome</keyword>
<proteinExistence type="predicted"/>
<protein>
    <submittedName>
        <fullName evidence="2">Uncharacterized protein</fullName>
    </submittedName>
</protein>
<gene>
    <name evidence="2" type="ORF">GLOTRDRAFT_134281</name>
</gene>
<dbReference type="HOGENOM" id="CLU_785391_0_0_1"/>
<dbReference type="KEGG" id="gtr:GLOTRDRAFT_134281"/>
<feature type="compositionally biased region" description="Basic and acidic residues" evidence="1">
    <location>
        <begin position="337"/>
        <end position="353"/>
    </location>
</feature>
<feature type="compositionally biased region" description="Basic and acidic residues" evidence="1">
    <location>
        <begin position="274"/>
        <end position="300"/>
    </location>
</feature>
<sequence length="353" mass="39809">MPAIRNTVTGLKGRGPPGVRPTAAASPAAAPATSTPSALAAPAGPEPPAEDVGEDAEKIARTKAEKKAKAHLEKITPGKLAFEALKRDEKAPISKTDRTNQVKDAAARNIKDQYESIVTYAELRDGRRCAAKNCGPLITPGQAQAIQRAYLEAGVEEYDGLRSFKEHGRPIILLRPQATMQVLNEVEAQYSPYHWACVPLKERFLDAKDLPAKRNELIKGCDLKKLDCSELAKPDRLLVYQAIQNAHYGKDKIPKRRLGKTQKKVEAAEREAYRAHGQRDYLTHRREEMEEKKKLNEEKRWARRKEKKVRKMNEKAERELEREHGMEEGAASSSKMSRRERAKKERKEREEGH</sequence>
<evidence type="ECO:0000313" key="2">
    <source>
        <dbReference type="EMBL" id="EPQ50072.1"/>
    </source>
</evidence>
<reference evidence="2 3" key="1">
    <citation type="journal article" date="2012" name="Science">
        <title>The Paleozoic origin of enzymatic lignin decomposition reconstructed from 31 fungal genomes.</title>
        <authorList>
            <person name="Floudas D."/>
            <person name="Binder M."/>
            <person name="Riley R."/>
            <person name="Barry K."/>
            <person name="Blanchette R.A."/>
            <person name="Henrissat B."/>
            <person name="Martinez A.T."/>
            <person name="Otillar R."/>
            <person name="Spatafora J.W."/>
            <person name="Yadav J.S."/>
            <person name="Aerts A."/>
            <person name="Benoit I."/>
            <person name="Boyd A."/>
            <person name="Carlson A."/>
            <person name="Copeland A."/>
            <person name="Coutinho P.M."/>
            <person name="de Vries R.P."/>
            <person name="Ferreira P."/>
            <person name="Findley K."/>
            <person name="Foster B."/>
            <person name="Gaskell J."/>
            <person name="Glotzer D."/>
            <person name="Gorecki P."/>
            <person name="Heitman J."/>
            <person name="Hesse C."/>
            <person name="Hori C."/>
            <person name="Igarashi K."/>
            <person name="Jurgens J.A."/>
            <person name="Kallen N."/>
            <person name="Kersten P."/>
            <person name="Kohler A."/>
            <person name="Kuees U."/>
            <person name="Kumar T.K.A."/>
            <person name="Kuo A."/>
            <person name="LaButti K."/>
            <person name="Larrondo L.F."/>
            <person name="Lindquist E."/>
            <person name="Ling A."/>
            <person name="Lombard V."/>
            <person name="Lucas S."/>
            <person name="Lundell T."/>
            <person name="Martin R."/>
            <person name="McLaughlin D.J."/>
            <person name="Morgenstern I."/>
            <person name="Morin E."/>
            <person name="Murat C."/>
            <person name="Nagy L.G."/>
            <person name="Nolan M."/>
            <person name="Ohm R.A."/>
            <person name="Patyshakuliyeva A."/>
            <person name="Rokas A."/>
            <person name="Ruiz-Duenas F.J."/>
            <person name="Sabat G."/>
            <person name="Salamov A."/>
            <person name="Samejima M."/>
            <person name="Schmutz J."/>
            <person name="Slot J.C."/>
            <person name="St John F."/>
            <person name="Stenlid J."/>
            <person name="Sun H."/>
            <person name="Sun S."/>
            <person name="Syed K."/>
            <person name="Tsang A."/>
            <person name="Wiebenga A."/>
            <person name="Young D."/>
            <person name="Pisabarro A."/>
            <person name="Eastwood D.C."/>
            <person name="Martin F."/>
            <person name="Cullen D."/>
            <person name="Grigoriev I.V."/>
            <person name="Hibbett D.S."/>
        </authorList>
    </citation>
    <scope>NUCLEOTIDE SEQUENCE [LARGE SCALE GENOMIC DNA]</scope>
    <source>
        <strain evidence="2 3">ATCC 11539</strain>
    </source>
</reference>
<accession>S7PRR9</accession>
<feature type="compositionally biased region" description="Basic and acidic residues" evidence="1">
    <location>
        <begin position="55"/>
        <end position="71"/>
    </location>
</feature>
<evidence type="ECO:0000256" key="1">
    <source>
        <dbReference type="SAM" id="MobiDB-lite"/>
    </source>
</evidence>
<dbReference type="AlphaFoldDB" id="S7PRR9"/>
<feature type="compositionally biased region" description="Basic residues" evidence="1">
    <location>
        <begin position="301"/>
        <end position="310"/>
    </location>
</feature>
<dbReference type="EMBL" id="KB469372">
    <property type="protein sequence ID" value="EPQ50072.1"/>
    <property type="molecule type" value="Genomic_DNA"/>
</dbReference>
<feature type="compositionally biased region" description="Basic and acidic residues" evidence="1">
    <location>
        <begin position="311"/>
        <end position="327"/>
    </location>
</feature>
<organism evidence="2 3">
    <name type="scientific">Gloeophyllum trabeum (strain ATCC 11539 / FP-39264 / Madison 617)</name>
    <name type="common">Brown rot fungus</name>
    <dbReference type="NCBI Taxonomy" id="670483"/>
    <lineage>
        <taxon>Eukaryota</taxon>
        <taxon>Fungi</taxon>
        <taxon>Dikarya</taxon>
        <taxon>Basidiomycota</taxon>
        <taxon>Agaricomycotina</taxon>
        <taxon>Agaricomycetes</taxon>
        <taxon>Gloeophyllales</taxon>
        <taxon>Gloeophyllaceae</taxon>
        <taxon>Gloeophyllum</taxon>
    </lineage>
</organism>
<dbReference type="GeneID" id="19302985"/>
<dbReference type="RefSeq" id="XP_007871471.1">
    <property type="nucleotide sequence ID" value="XM_007873280.1"/>
</dbReference>
<dbReference type="Proteomes" id="UP000030669">
    <property type="component" value="Unassembled WGS sequence"/>
</dbReference>